<evidence type="ECO:0000256" key="4">
    <source>
        <dbReference type="ARBA" id="ARBA00023295"/>
    </source>
</evidence>
<dbReference type="Proteomes" id="UP000001357">
    <property type="component" value="Unassembled WGS sequence"/>
</dbReference>
<dbReference type="GO" id="GO:0046556">
    <property type="term" value="F:alpha-L-arabinofuranosidase activity"/>
    <property type="evidence" value="ECO:0000318"/>
    <property type="project" value="GO_Central"/>
</dbReference>
<keyword evidence="2 5" id="KW-0732">Signal</keyword>
<name>A9UV64_MONBE</name>
<dbReference type="GO" id="GO:0045493">
    <property type="term" value="P:xylan catabolic process"/>
    <property type="evidence" value="ECO:0000318"/>
    <property type="project" value="GO_Central"/>
</dbReference>
<dbReference type="Gene3D" id="2.60.40.10">
    <property type="entry name" value="Immunoglobulins"/>
    <property type="match status" value="1"/>
</dbReference>
<evidence type="ECO:0000313" key="9">
    <source>
        <dbReference type="Proteomes" id="UP000001357"/>
    </source>
</evidence>
<dbReference type="OMA" id="GLPNYQV"/>
<dbReference type="PANTHER" id="PTHR42721">
    <property type="entry name" value="SUGAR HYDROLASE-RELATED"/>
    <property type="match status" value="1"/>
</dbReference>
<dbReference type="InterPro" id="IPR036962">
    <property type="entry name" value="Glyco_hydro_3_N_sf"/>
</dbReference>
<dbReference type="GO" id="GO:0031222">
    <property type="term" value="P:arabinan catabolic process"/>
    <property type="evidence" value="ECO:0000318"/>
    <property type="project" value="GO_Central"/>
</dbReference>
<dbReference type="Gene3D" id="3.40.50.1700">
    <property type="entry name" value="Glycoside hydrolase family 3 C-terminal domain"/>
    <property type="match status" value="1"/>
</dbReference>
<feature type="chain" id="PRO_5002744746" description="Fibronectin type III-like domain-containing protein" evidence="5">
    <location>
        <begin position="34"/>
        <end position="721"/>
    </location>
</feature>
<evidence type="ECO:0000259" key="7">
    <source>
        <dbReference type="Pfam" id="PF01915"/>
    </source>
</evidence>
<dbReference type="Gene3D" id="3.20.20.300">
    <property type="entry name" value="Glycoside hydrolase, family 3, N-terminal domain"/>
    <property type="match status" value="1"/>
</dbReference>
<dbReference type="InterPro" id="IPR044993">
    <property type="entry name" value="BXL"/>
</dbReference>
<gene>
    <name evidence="8" type="ORF">MONBRDRAFT_15548</name>
</gene>
<evidence type="ECO:0000256" key="1">
    <source>
        <dbReference type="ARBA" id="ARBA00005336"/>
    </source>
</evidence>
<dbReference type="InterPro" id="IPR036881">
    <property type="entry name" value="Glyco_hydro_3_C_sf"/>
</dbReference>
<dbReference type="Pfam" id="PF01915">
    <property type="entry name" value="Glyco_hydro_3_C"/>
    <property type="match status" value="1"/>
</dbReference>
<reference evidence="8 9" key="1">
    <citation type="journal article" date="2008" name="Nature">
        <title>The genome of the choanoflagellate Monosiga brevicollis and the origin of metazoans.</title>
        <authorList>
            <consortium name="JGI Sequencing"/>
            <person name="King N."/>
            <person name="Westbrook M.J."/>
            <person name="Young S.L."/>
            <person name="Kuo A."/>
            <person name="Abedin M."/>
            <person name="Chapman J."/>
            <person name="Fairclough S."/>
            <person name="Hellsten U."/>
            <person name="Isogai Y."/>
            <person name="Letunic I."/>
            <person name="Marr M."/>
            <person name="Pincus D."/>
            <person name="Putnam N."/>
            <person name="Rokas A."/>
            <person name="Wright K.J."/>
            <person name="Zuzow R."/>
            <person name="Dirks W."/>
            <person name="Good M."/>
            <person name="Goodstein D."/>
            <person name="Lemons D."/>
            <person name="Li W."/>
            <person name="Lyons J.B."/>
            <person name="Morris A."/>
            <person name="Nichols S."/>
            <person name="Richter D.J."/>
            <person name="Salamov A."/>
            <person name="Bork P."/>
            <person name="Lim W.A."/>
            <person name="Manning G."/>
            <person name="Miller W.T."/>
            <person name="McGinnis W."/>
            <person name="Shapiro H."/>
            <person name="Tjian R."/>
            <person name="Grigoriev I.V."/>
            <person name="Rokhsar D."/>
        </authorList>
    </citation>
    <scope>NUCLEOTIDE SEQUENCE [LARGE SCALE GENOMIC DNA]</scope>
    <source>
        <strain evidence="9">MX1 / ATCC 50154</strain>
    </source>
</reference>
<evidence type="ECO:0000256" key="3">
    <source>
        <dbReference type="ARBA" id="ARBA00022801"/>
    </source>
</evidence>
<protein>
    <recommendedName>
        <fullName evidence="10">Fibronectin type III-like domain-containing protein</fullName>
    </recommendedName>
</protein>
<dbReference type="RefSeq" id="XP_001744324.1">
    <property type="nucleotide sequence ID" value="XM_001744272.1"/>
</dbReference>
<organism evidence="8 9">
    <name type="scientific">Monosiga brevicollis</name>
    <name type="common">Choanoflagellate</name>
    <dbReference type="NCBI Taxonomy" id="81824"/>
    <lineage>
        <taxon>Eukaryota</taxon>
        <taxon>Choanoflagellata</taxon>
        <taxon>Craspedida</taxon>
        <taxon>Salpingoecidae</taxon>
        <taxon>Monosiga</taxon>
    </lineage>
</organism>
<evidence type="ECO:0000313" key="8">
    <source>
        <dbReference type="EMBL" id="EDQ91027.1"/>
    </source>
</evidence>
<keyword evidence="3" id="KW-0378">Hydrolase</keyword>
<dbReference type="PANTHER" id="PTHR42721:SF3">
    <property type="entry name" value="BETA-D-XYLOSIDASE 5-RELATED"/>
    <property type="match status" value="1"/>
</dbReference>
<evidence type="ECO:0008006" key="10">
    <source>
        <dbReference type="Google" id="ProtNLM"/>
    </source>
</evidence>
<sequence length="721" mass="78612">MVQRPGRSGRSSCWLGAGLILLVGLLLATPAAGSNPNCQLDLPFCDLSLDFRDRAWDLAQRLTLDELAQQLNTYSFTPQAYAPGVPRLGLRNYSYHAEGLHGIRDANVVNYPATLYPQVTAMAATANASLIHEMSTIMGTELRAVNNRAQELGEIFGRGGALSIYGPTMNIIRDGRWGRSQESVSEDPWLNGLYAVNFVLGLEQRNSSKYLQAATSCKHLFAYSFEGYNNTLTRHSFNAVIDELDIHDTYLPAFRACVELGHVQQIMCSYNSVNGIPACARGDVQNDRVRKAWGFEGLIVSDCDAVADIYNTHNYTRTPEDAVTVALQGGCDLDCGDFYSQHLASAVQQNLTTLAALQQSMTRVLEMRFLLGEFDPDTSVPYRQLGREAIDTPFARDSSLRASRESVVLLENRIKLLPVTLSADIKVALIGPYVNLTTIMMGGKLDYTPSFITTYFQGFQAIGITHLTSSPGCNITAPLPGALDKAVQIATQADLVVLTLGLSSDIEHEGGDRETLGLPTPQQDLYDAISAAIPSSKLVVVLVNGGPVSVDRIKYGIARTPTIIEAFYGGQSAGTALAETIFGQNNPSGTLPYTVFFSNITAHVPFTDMHLRPDAATGFPGRTHRFFDAPVMWPFGHGLSYSTFSLAWQDETVPSITTGDFTQPTLMHQLLSVNVTNHGPLPGRRALHLYVTVPVTNVSVPLRNLVGLQKHWLAVDQSMTV</sequence>
<dbReference type="SUPFAM" id="SSF52279">
    <property type="entry name" value="Beta-D-glucan exohydrolase, C-terminal domain"/>
    <property type="match status" value="1"/>
</dbReference>
<evidence type="ECO:0000256" key="5">
    <source>
        <dbReference type="SAM" id="SignalP"/>
    </source>
</evidence>
<keyword evidence="9" id="KW-1185">Reference proteome</keyword>
<dbReference type="GeneID" id="5889542"/>
<dbReference type="InParanoid" id="A9UV64"/>
<evidence type="ECO:0000259" key="6">
    <source>
        <dbReference type="Pfam" id="PF00933"/>
    </source>
</evidence>
<dbReference type="InterPro" id="IPR002772">
    <property type="entry name" value="Glyco_hydro_3_C"/>
</dbReference>
<evidence type="ECO:0000256" key="2">
    <source>
        <dbReference type="ARBA" id="ARBA00022729"/>
    </source>
</evidence>
<dbReference type="InterPro" id="IPR017853">
    <property type="entry name" value="GH"/>
</dbReference>
<dbReference type="EMBL" id="CH991546">
    <property type="protein sequence ID" value="EDQ91027.1"/>
    <property type="molecule type" value="Genomic_DNA"/>
</dbReference>
<keyword evidence="4" id="KW-0326">Glycosidase</keyword>
<dbReference type="InterPro" id="IPR001764">
    <property type="entry name" value="Glyco_hydro_3_N"/>
</dbReference>
<dbReference type="FunFam" id="3.40.50.1700:FF:000037">
    <property type="entry name" value="Predicted protein"/>
    <property type="match status" value="1"/>
</dbReference>
<dbReference type="eggNOG" id="ENOG502QQ55">
    <property type="taxonomic scope" value="Eukaryota"/>
</dbReference>
<dbReference type="SUPFAM" id="SSF51445">
    <property type="entry name" value="(Trans)glycosidases"/>
    <property type="match status" value="1"/>
</dbReference>
<proteinExistence type="inferred from homology"/>
<dbReference type="GO" id="GO:0009044">
    <property type="term" value="F:xylan 1,4-beta-xylosidase activity"/>
    <property type="evidence" value="ECO:0000318"/>
    <property type="project" value="GO_Central"/>
</dbReference>
<comment type="similarity">
    <text evidence="1">Belongs to the glycosyl hydrolase 3 family.</text>
</comment>
<feature type="domain" description="Glycoside hydrolase family 3 C-terminal" evidence="7">
    <location>
        <begin position="407"/>
        <end position="641"/>
    </location>
</feature>
<dbReference type="KEGG" id="mbr:MONBRDRAFT_15548"/>
<feature type="signal peptide" evidence="5">
    <location>
        <begin position="1"/>
        <end position="33"/>
    </location>
</feature>
<dbReference type="Pfam" id="PF00933">
    <property type="entry name" value="Glyco_hydro_3"/>
    <property type="match status" value="1"/>
</dbReference>
<dbReference type="InterPro" id="IPR013783">
    <property type="entry name" value="Ig-like_fold"/>
</dbReference>
<accession>A9UV64</accession>
<dbReference type="AlphaFoldDB" id="A9UV64"/>
<feature type="domain" description="Glycoside hydrolase family 3 N-terminal" evidence="6">
    <location>
        <begin position="112"/>
        <end position="366"/>
    </location>
</feature>
<dbReference type="STRING" id="81824.A9UV64"/>